<feature type="transmembrane region" description="Helical" evidence="1">
    <location>
        <begin position="225"/>
        <end position="242"/>
    </location>
</feature>
<keyword evidence="1" id="KW-1133">Transmembrane helix</keyword>
<evidence type="ECO:0008006" key="4">
    <source>
        <dbReference type="Google" id="ProtNLM"/>
    </source>
</evidence>
<evidence type="ECO:0000256" key="1">
    <source>
        <dbReference type="SAM" id="Phobius"/>
    </source>
</evidence>
<dbReference type="EMBL" id="LWHJ01000003">
    <property type="protein sequence ID" value="OAQ43520.1"/>
    <property type="molecule type" value="Genomic_DNA"/>
</dbReference>
<sequence>MEEKPTIFCGQCGTKNPKQNKFCFNCGKQLLKIEESNALKHKNENAELKSLIGVEADVEKIKLAKPELGNKKDIKIEVNVTPKEEKYLKLKEELVKLIEYGGFFIAFTKDSFIQFFKEKNNPVIIFDLGYASNFGTDQIIKLKALGFEISDTNLNKSVLLTDNEVVLNKMITESKQIFENIFNCHPTENFDFEEEFENKKNQKSKTLIKLEEIGEMDQPSFNRKYGWYLGIAIIIICLIFHFSKPKAEREAETAKKEVENNFNYYDGSHLKLVEYTKQKLRDPESFEHIETNYTDNGQTLSVTMIFRCNNGFGGKNNDVVNATCDK</sequence>
<proteinExistence type="predicted"/>
<evidence type="ECO:0000313" key="2">
    <source>
        <dbReference type="EMBL" id="OAQ43520.1"/>
    </source>
</evidence>
<keyword evidence="3" id="KW-1185">Reference proteome</keyword>
<protein>
    <recommendedName>
        <fullName evidence="4">Zinc-ribbon domain-containing protein</fullName>
    </recommendedName>
</protein>
<evidence type="ECO:0000313" key="3">
    <source>
        <dbReference type="Proteomes" id="UP000078459"/>
    </source>
</evidence>
<gene>
    <name evidence="2" type="ORF">A5893_17185</name>
</gene>
<accession>A0A179DS23</accession>
<comment type="caution">
    <text evidence="2">The sequence shown here is derived from an EMBL/GenBank/DDBJ whole genome shotgun (WGS) entry which is preliminary data.</text>
</comment>
<dbReference type="STRING" id="1826909.A5893_17185"/>
<name>A0A179DS23_9SPHI</name>
<reference evidence="2 3" key="1">
    <citation type="submission" date="2016-04" db="EMBL/GenBank/DDBJ databases">
        <authorList>
            <person name="Evans L.H."/>
            <person name="Alamgir A."/>
            <person name="Owens N."/>
            <person name="Weber N.D."/>
            <person name="Virtaneva K."/>
            <person name="Barbian K."/>
            <person name="Babar A."/>
            <person name="Rosenke K."/>
        </authorList>
    </citation>
    <scope>NUCLEOTIDE SEQUENCE [LARGE SCALE GENOMIC DNA]</scope>
    <source>
        <strain evidence="2 3">CCM 8644</strain>
    </source>
</reference>
<keyword evidence="1" id="KW-0812">Transmembrane</keyword>
<organism evidence="2 3">
    <name type="scientific">Pedobacter psychrophilus</name>
    <dbReference type="NCBI Taxonomy" id="1826909"/>
    <lineage>
        <taxon>Bacteria</taxon>
        <taxon>Pseudomonadati</taxon>
        <taxon>Bacteroidota</taxon>
        <taxon>Sphingobacteriia</taxon>
        <taxon>Sphingobacteriales</taxon>
        <taxon>Sphingobacteriaceae</taxon>
        <taxon>Pedobacter</taxon>
    </lineage>
</organism>
<dbReference type="RefSeq" id="WP_068820538.1">
    <property type="nucleotide sequence ID" value="NZ_LWHJ01000003.1"/>
</dbReference>
<dbReference type="AlphaFoldDB" id="A0A179DS23"/>
<reference evidence="2 3" key="2">
    <citation type="submission" date="2016-06" db="EMBL/GenBank/DDBJ databases">
        <title>Pedobacter psychrophilus sp. nov., isolated from Antarctic fragmentary rock.</title>
        <authorList>
            <person name="Svec P."/>
        </authorList>
    </citation>
    <scope>NUCLEOTIDE SEQUENCE [LARGE SCALE GENOMIC DNA]</scope>
    <source>
        <strain evidence="2 3">CCM 8644</strain>
    </source>
</reference>
<dbReference type="OrthoDB" id="5417073at2"/>
<dbReference type="Proteomes" id="UP000078459">
    <property type="component" value="Unassembled WGS sequence"/>
</dbReference>
<keyword evidence="1" id="KW-0472">Membrane</keyword>